<name>A0AAV7PVN7_PLEWA</name>
<sequence length="129" mass="14575">MYWRDGQKQDTKGRRMTLGALKDFWPSTRMCQAWDSSPLTLRITSPVVKSREPCGGHEKCTSQVRQYHSGSIGPLWTRLPFSAAPAECMQRMPKGRFQLPSDAHWGGSTSEASVSIDAAPRDWFRCPML</sequence>
<keyword evidence="2" id="KW-1185">Reference proteome</keyword>
<proteinExistence type="predicted"/>
<reference evidence="1" key="1">
    <citation type="journal article" date="2022" name="bioRxiv">
        <title>Sequencing and chromosome-scale assembly of the giantPleurodeles waltlgenome.</title>
        <authorList>
            <person name="Brown T."/>
            <person name="Elewa A."/>
            <person name="Iarovenko S."/>
            <person name="Subramanian E."/>
            <person name="Araus A.J."/>
            <person name="Petzold A."/>
            <person name="Susuki M."/>
            <person name="Suzuki K.-i.T."/>
            <person name="Hayashi T."/>
            <person name="Toyoda A."/>
            <person name="Oliveira C."/>
            <person name="Osipova E."/>
            <person name="Leigh N.D."/>
            <person name="Simon A."/>
            <person name="Yun M.H."/>
        </authorList>
    </citation>
    <scope>NUCLEOTIDE SEQUENCE</scope>
    <source>
        <strain evidence="1">20211129_DDA</strain>
        <tissue evidence="1">Liver</tissue>
    </source>
</reference>
<protein>
    <submittedName>
        <fullName evidence="1">Uncharacterized protein</fullName>
    </submittedName>
</protein>
<dbReference type="AlphaFoldDB" id="A0AAV7PVN7"/>
<gene>
    <name evidence="1" type="ORF">NDU88_008884</name>
</gene>
<dbReference type="EMBL" id="JANPWB010000011">
    <property type="protein sequence ID" value="KAJ1130533.1"/>
    <property type="molecule type" value="Genomic_DNA"/>
</dbReference>
<accession>A0AAV7PVN7</accession>
<dbReference type="Proteomes" id="UP001066276">
    <property type="component" value="Chromosome 7"/>
</dbReference>
<organism evidence="1 2">
    <name type="scientific">Pleurodeles waltl</name>
    <name type="common">Iberian ribbed newt</name>
    <dbReference type="NCBI Taxonomy" id="8319"/>
    <lineage>
        <taxon>Eukaryota</taxon>
        <taxon>Metazoa</taxon>
        <taxon>Chordata</taxon>
        <taxon>Craniata</taxon>
        <taxon>Vertebrata</taxon>
        <taxon>Euteleostomi</taxon>
        <taxon>Amphibia</taxon>
        <taxon>Batrachia</taxon>
        <taxon>Caudata</taxon>
        <taxon>Salamandroidea</taxon>
        <taxon>Salamandridae</taxon>
        <taxon>Pleurodelinae</taxon>
        <taxon>Pleurodeles</taxon>
    </lineage>
</organism>
<comment type="caution">
    <text evidence="1">The sequence shown here is derived from an EMBL/GenBank/DDBJ whole genome shotgun (WGS) entry which is preliminary data.</text>
</comment>
<evidence type="ECO:0000313" key="1">
    <source>
        <dbReference type="EMBL" id="KAJ1130533.1"/>
    </source>
</evidence>
<evidence type="ECO:0000313" key="2">
    <source>
        <dbReference type="Proteomes" id="UP001066276"/>
    </source>
</evidence>